<feature type="transmembrane region" description="Helical" evidence="1">
    <location>
        <begin position="121"/>
        <end position="143"/>
    </location>
</feature>
<evidence type="ECO:0000313" key="3">
    <source>
        <dbReference type="Proteomes" id="UP000242682"/>
    </source>
</evidence>
<protein>
    <recommendedName>
        <fullName evidence="4">DUF2975 family protein</fullName>
    </recommendedName>
</protein>
<feature type="transmembrane region" description="Helical" evidence="1">
    <location>
        <begin position="46"/>
        <end position="66"/>
    </location>
</feature>
<organism evidence="2 3">
    <name type="scientific">Planomicrobium soli</name>
    <dbReference type="NCBI Taxonomy" id="1176648"/>
    <lineage>
        <taxon>Bacteria</taxon>
        <taxon>Bacillati</taxon>
        <taxon>Bacillota</taxon>
        <taxon>Bacilli</taxon>
        <taxon>Bacillales</taxon>
        <taxon>Caryophanaceae</taxon>
        <taxon>Planomicrobium</taxon>
    </lineage>
</organism>
<dbReference type="OrthoDB" id="1100174at2"/>
<dbReference type="AlphaFoldDB" id="A0A2P8H1T3"/>
<reference evidence="2 3" key="1">
    <citation type="submission" date="2018-03" db="EMBL/GenBank/DDBJ databases">
        <title>Genomic Encyclopedia of Type Strains, Phase III (KMG-III): the genomes of soil and plant-associated and newly described type strains.</title>
        <authorList>
            <person name="Whitman W."/>
        </authorList>
    </citation>
    <scope>NUCLEOTIDE SEQUENCE [LARGE SCALE GENOMIC DNA]</scope>
    <source>
        <strain evidence="2 3">CGMCC 1.12259</strain>
    </source>
</reference>
<gene>
    <name evidence="2" type="ORF">B0H99_106189</name>
</gene>
<keyword evidence="1" id="KW-0812">Transmembrane</keyword>
<comment type="caution">
    <text evidence="2">The sequence shown here is derived from an EMBL/GenBank/DDBJ whole genome shotgun (WGS) entry which is preliminary data.</text>
</comment>
<dbReference type="Proteomes" id="UP000242682">
    <property type="component" value="Unassembled WGS sequence"/>
</dbReference>
<name>A0A2P8H1T3_9BACL</name>
<evidence type="ECO:0000256" key="1">
    <source>
        <dbReference type="SAM" id="Phobius"/>
    </source>
</evidence>
<keyword evidence="1" id="KW-0472">Membrane</keyword>
<evidence type="ECO:0008006" key="4">
    <source>
        <dbReference type="Google" id="ProtNLM"/>
    </source>
</evidence>
<keyword evidence="3" id="KW-1185">Reference proteome</keyword>
<feature type="transmembrane region" description="Helical" evidence="1">
    <location>
        <begin position="9"/>
        <end position="34"/>
    </location>
</feature>
<sequence length="161" mass="17796">MTRKQGSIIFLKAVLLFIILLALAFCIFGLPVMASRDAAAHPVTAYLQYPFLICSYILFSTFFIALHQTYKLLNYIDRNEAFSELSINALKYIKYCASAISCFFVAGLFILILLIKGDIAGMITLCLLCTFASSVIATFAAVLQKLLKAAIDIKSENDLTV</sequence>
<evidence type="ECO:0000313" key="2">
    <source>
        <dbReference type="EMBL" id="PSL40171.1"/>
    </source>
</evidence>
<keyword evidence="1" id="KW-1133">Transmembrane helix</keyword>
<dbReference type="EMBL" id="PYAT01000006">
    <property type="protein sequence ID" value="PSL40171.1"/>
    <property type="molecule type" value="Genomic_DNA"/>
</dbReference>
<feature type="transmembrane region" description="Helical" evidence="1">
    <location>
        <begin position="92"/>
        <end position="115"/>
    </location>
</feature>
<dbReference type="RefSeq" id="WP_106533492.1">
    <property type="nucleotide sequence ID" value="NZ_PYAT01000006.1"/>
</dbReference>
<dbReference type="Pfam" id="PF11188">
    <property type="entry name" value="DUF2975"/>
    <property type="match status" value="1"/>
</dbReference>
<dbReference type="InterPro" id="IPR021354">
    <property type="entry name" value="DUF2975"/>
</dbReference>
<proteinExistence type="predicted"/>
<accession>A0A2P8H1T3</accession>